<keyword evidence="3" id="KW-1185">Reference proteome</keyword>
<protein>
    <submittedName>
        <fullName evidence="2">Uncharacterized protein</fullName>
    </submittedName>
</protein>
<gene>
    <name evidence="2" type="ORF">ABMA27_008070</name>
</gene>
<proteinExistence type="predicted"/>
<evidence type="ECO:0000313" key="2">
    <source>
        <dbReference type="EMBL" id="KAL0868609.1"/>
    </source>
</evidence>
<reference evidence="2 3" key="1">
    <citation type="submission" date="2024-06" db="EMBL/GenBank/DDBJ databases">
        <title>A chromosome-level genome assembly of beet webworm, Loxostege sticticalis.</title>
        <authorList>
            <person name="Zhang Y."/>
        </authorList>
    </citation>
    <scope>NUCLEOTIDE SEQUENCE [LARGE SCALE GENOMIC DNA]</scope>
    <source>
        <strain evidence="2">AQ026</strain>
        <tissue evidence="2">Whole body</tissue>
    </source>
</reference>
<evidence type="ECO:0000256" key="1">
    <source>
        <dbReference type="SAM" id="MobiDB-lite"/>
    </source>
</evidence>
<organism evidence="2 3">
    <name type="scientific">Loxostege sticticalis</name>
    <name type="common">Beet webworm moth</name>
    <dbReference type="NCBI Taxonomy" id="481309"/>
    <lineage>
        <taxon>Eukaryota</taxon>
        <taxon>Metazoa</taxon>
        <taxon>Ecdysozoa</taxon>
        <taxon>Arthropoda</taxon>
        <taxon>Hexapoda</taxon>
        <taxon>Insecta</taxon>
        <taxon>Pterygota</taxon>
        <taxon>Neoptera</taxon>
        <taxon>Endopterygota</taxon>
        <taxon>Lepidoptera</taxon>
        <taxon>Glossata</taxon>
        <taxon>Ditrysia</taxon>
        <taxon>Pyraloidea</taxon>
        <taxon>Crambidae</taxon>
        <taxon>Pyraustinae</taxon>
        <taxon>Loxostege</taxon>
    </lineage>
</organism>
<dbReference type="Proteomes" id="UP001549920">
    <property type="component" value="Unassembled WGS sequence"/>
</dbReference>
<feature type="region of interest" description="Disordered" evidence="1">
    <location>
        <begin position="14"/>
        <end position="41"/>
    </location>
</feature>
<comment type="caution">
    <text evidence="2">The sequence shown here is derived from an EMBL/GenBank/DDBJ whole genome shotgun (WGS) entry which is preliminary data.</text>
</comment>
<accession>A0ABR3HDU8</accession>
<evidence type="ECO:0000313" key="3">
    <source>
        <dbReference type="Proteomes" id="UP001549920"/>
    </source>
</evidence>
<sequence length="236" mass="26864">MSSIAQKLCDEICEESPQSRHNSHRKTGENNRKLYQASSSRYVGRPTRSITVEKERTINKVVPPNNSSRSKIVINKFKSKETLLKKTFVDTALNTIITGPLRCDHEAVTAVRRREYKGNCKCGNKPNCRVSAKEIQTFDNNYGQLDKACAHCVETVNCGTQFLERLSSRRMLSPNINSRAKLCTVNTVNTQTNTEVKKDYETRTRPYLGTQKSKTSNFMGARRWALSQYNTRGPDF</sequence>
<dbReference type="EMBL" id="JBEUOH010000021">
    <property type="protein sequence ID" value="KAL0868609.1"/>
    <property type="molecule type" value="Genomic_DNA"/>
</dbReference>
<name>A0ABR3HDU8_LOXSC</name>